<protein>
    <submittedName>
        <fullName evidence="2">Uncharacterized protein</fullName>
    </submittedName>
</protein>
<name>A0A1X6NGN9_9APHY</name>
<feature type="transmembrane region" description="Helical" evidence="1">
    <location>
        <begin position="109"/>
        <end position="127"/>
    </location>
</feature>
<feature type="transmembrane region" description="Helical" evidence="1">
    <location>
        <begin position="377"/>
        <end position="396"/>
    </location>
</feature>
<feature type="transmembrane region" description="Helical" evidence="1">
    <location>
        <begin position="345"/>
        <end position="365"/>
    </location>
</feature>
<keyword evidence="1" id="KW-0472">Membrane</keyword>
<dbReference type="OrthoDB" id="10261361at2759"/>
<keyword evidence="1" id="KW-1133">Transmembrane helix</keyword>
<proteinExistence type="predicted"/>
<keyword evidence="3" id="KW-1185">Reference proteome</keyword>
<feature type="transmembrane region" description="Helical" evidence="1">
    <location>
        <begin position="34"/>
        <end position="55"/>
    </location>
</feature>
<gene>
    <name evidence="2" type="ORF">POSPLADRAFT_1164919</name>
</gene>
<dbReference type="RefSeq" id="XP_024344317.1">
    <property type="nucleotide sequence ID" value="XM_024487851.1"/>
</dbReference>
<dbReference type="EMBL" id="KZ110591">
    <property type="protein sequence ID" value="OSX67523.1"/>
    <property type="molecule type" value="Genomic_DNA"/>
</dbReference>
<evidence type="ECO:0000313" key="3">
    <source>
        <dbReference type="Proteomes" id="UP000194127"/>
    </source>
</evidence>
<dbReference type="STRING" id="670580.A0A1X6NGN9"/>
<keyword evidence="1" id="KW-0812">Transmembrane</keyword>
<accession>A0A1X6NGN9</accession>
<evidence type="ECO:0000313" key="2">
    <source>
        <dbReference type="EMBL" id="OSX67523.1"/>
    </source>
</evidence>
<dbReference type="Proteomes" id="UP000194127">
    <property type="component" value="Unassembled WGS sequence"/>
</dbReference>
<dbReference type="AlphaFoldDB" id="A0A1X6NGN9"/>
<reference evidence="2 3" key="1">
    <citation type="submission" date="2017-04" db="EMBL/GenBank/DDBJ databases">
        <title>Genome Sequence of the Model Brown-Rot Fungus Postia placenta SB12.</title>
        <authorList>
            <consortium name="DOE Joint Genome Institute"/>
            <person name="Gaskell J."/>
            <person name="Kersten P."/>
            <person name="Larrondo L.F."/>
            <person name="Canessa P."/>
            <person name="Martinez D."/>
            <person name="Hibbett D."/>
            <person name="Schmoll M."/>
            <person name="Kubicek C.P."/>
            <person name="Martinez A.T."/>
            <person name="Yadav J."/>
            <person name="Master E."/>
            <person name="Magnuson J.K."/>
            <person name="James T."/>
            <person name="Yaver D."/>
            <person name="Berka R."/>
            <person name="Labutti K."/>
            <person name="Lipzen A."/>
            <person name="Aerts A."/>
            <person name="Barry K."/>
            <person name="Henrissat B."/>
            <person name="Blanchette R."/>
            <person name="Grigoriev I."/>
            <person name="Cullen D."/>
        </authorList>
    </citation>
    <scope>NUCLEOTIDE SEQUENCE [LARGE SCALE GENOMIC DNA]</scope>
    <source>
        <strain evidence="2 3">MAD-698-R-SB12</strain>
    </source>
</reference>
<feature type="transmembrane region" description="Helical" evidence="1">
    <location>
        <begin position="403"/>
        <end position="422"/>
    </location>
</feature>
<evidence type="ECO:0000256" key="1">
    <source>
        <dbReference type="SAM" id="Phobius"/>
    </source>
</evidence>
<feature type="transmembrane region" description="Helical" evidence="1">
    <location>
        <begin position="152"/>
        <end position="177"/>
    </location>
</feature>
<organism evidence="2 3">
    <name type="scientific">Postia placenta MAD-698-R-SB12</name>
    <dbReference type="NCBI Taxonomy" id="670580"/>
    <lineage>
        <taxon>Eukaryota</taxon>
        <taxon>Fungi</taxon>
        <taxon>Dikarya</taxon>
        <taxon>Basidiomycota</taxon>
        <taxon>Agaricomycotina</taxon>
        <taxon>Agaricomycetes</taxon>
        <taxon>Polyporales</taxon>
        <taxon>Adustoporiaceae</taxon>
        <taxon>Rhodonia</taxon>
    </lineage>
</organism>
<sequence length="1022" mass="116772">MFPPMDQLAASKKSLADLEHNATIPPGWRNCGAILSNLISIVLGITGSSALASFYSVQGLFDTLQIFALILSTLASHQGSTEERWRTVFLVKIPNVLALNFGTSLTESLVLLVVLMTIAAVLLLYFWRVTRLCYGVRVSEGQQPMDYPKNTWLVIIVSFLLTVIYLPISTLAVHVLVWSDDLWVVPNPYTNATTNPPSVSPLGPSDEYRAPLDFCYTTTMQLNEINYAPVIVIIAVVCFFGVGLIWFPVHLYKTINRVVPVVDPYTGLGVPRSKSDMDREYQRLLNRDPNPLSFLYGGFRRGWGSYESIFLMAKLTTLLVTAVIDPGNCLFRTYSQNKIAVARQIVLLISMLAYFILQCIYAPFLDPVNNASEWTSRMNYVLTSAVALGVALNIPGKDILNGVVIYVIYIVTYGLSIYFTIIDMDFMRRLVKRLARRIDFSIDIFSPRIDLSPACPHTRRRIWQEAIITLFLTSPECEIPHTQRMAFKQARDSEYPPYLLDFAGSPGERIVENLKILRDVGSHAYHRAVSLTAGPDKERFHRVAMTIQDHFVGPDCYWRPPTEPVPQSSHFFGNAWWIPFPPTLVIRYDDGPMKVLQDLADLELYVVQNSSKHIQRKHQIRLALRALDGQVVIWPYDHTHYVGSRDAFCCCCQRYGAKTVTHYETCTLRIKRHGKLLWEGIDLGSGFDLELTYDKDVKANGSLIGLTDDFDLTQSLARFLVMNQLLIADRLSYLEAILRSYRHHSRRKCQWKLDTLTYRFLMAVYNHPQQMSQVTQVVVDLERDQRVRELFVNNELAVRITYERFAAVSRSELATWWYIFWDDLWRRNYDTISALNKHASDFNPHYPTSIAYTPLPRAALEAFLTQRGLLHKKPKWDDFFDAGFLNKMYLRMNDIVFHGSFKANVLHLGDDYSDLDMEEVNERTLMQPSTLGTGAGTDYDDATIRARPVYRWEGILDDSLRKRKAKHRQFFAKLAVWFGVSPFWRSGPPSQGLALDAQLADGWYVLLDGEATIPSESTKFNV</sequence>
<feature type="transmembrane region" description="Helical" evidence="1">
    <location>
        <begin position="227"/>
        <end position="247"/>
    </location>
</feature>
<dbReference type="GeneID" id="36332800"/>